<name>A0ABW4CI44_9LACO</name>
<reference evidence="7" key="1">
    <citation type="journal article" date="2019" name="Int. J. Syst. Evol. Microbiol.">
        <title>The Global Catalogue of Microorganisms (GCM) 10K type strain sequencing project: providing services to taxonomists for standard genome sequencing and annotation.</title>
        <authorList>
            <consortium name="The Broad Institute Genomics Platform"/>
            <consortium name="The Broad Institute Genome Sequencing Center for Infectious Disease"/>
            <person name="Wu L."/>
            <person name="Ma J."/>
        </authorList>
    </citation>
    <scope>NUCLEOTIDE SEQUENCE [LARGE SCALE GENOMIC DNA]</scope>
    <source>
        <strain evidence="7">CCM 8980</strain>
    </source>
</reference>
<feature type="region of interest" description="Disordered" evidence="3">
    <location>
        <begin position="275"/>
        <end position="296"/>
    </location>
</feature>
<evidence type="ECO:0000256" key="4">
    <source>
        <dbReference type="SAM" id="SignalP"/>
    </source>
</evidence>
<dbReference type="Pfam" id="PF05257">
    <property type="entry name" value="CHAP"/>
    <property type="match status" value="1"/>
</dbReference>
<feature type="compositionally biased region" description="Low complexity" evidence="3">
    <location>
        <begin position="275"/>
        <end position="293"/>
    </location>
</feature>
<evidence type="ECO:0000256" key="2">
    <source>
        <dbReference type="SAM" id="Coils"/>
    </source>
</evidence>
<dbReference type="EMBL" id="JBHTOC010000010">
    <property type="protein sequence ID" value="MFD1430168.1"/>
    <property type="molecule type" value="Genomic_DNA"/>
</dbReference>
<feature type="coiled-coil region" evidence="2">
    <location>
        <begin position="232"/>
        <end position="259"/>
    </location>
</feature>
<evidence type="ECO:0000313" key="6">
    <source>
        <dbReference type="EMBL" id="MFD1430168.1"/>
    </source>
</evidence>
<evidence type="ECO:0000256" key="1">
    <source>
        <dbReference type="ARBA" id="ARBA00022729"/>
    </source>
</evidence>
<gene>
    <name evidence="6" type="ORF">ACFQ4P_07910</name>
</gene>
<accession>A0ABW4CI44</accession>
<dbReference type="PRINTS" id="PR01852">
    <property type="entry name" value="SIBAPROTEIN"/>
</dbReference>
<dbReference type="Gene3D" id="3.90.1720.10">
    <property type="entry name" value="endopeptidase domain like (from Nostoc punctiforme)"/>
    <property type="match status" value="1"/>
</dbReference>
<protein>
    <submittedName>
        <fullName evidence="6">CHAP domain-containing protein</fullName>
    </submittedName>
</protein>
<evidence type="ECO:0000256" key="3">
    <source>
        <dbReference type="SAM" id="MobiDB-lite"/>
    </source>
</evidence>
<dbReference type="Proteomes" id="UP001597196">
    <property type="component" value="Unassembled WGS sequence"/>
</dbReference>
<evidence type="ECO:0000313" key="7">
    <source>
        <dbReference type="Proteomes" id="UP001597196"/>
    </source>
</evidence>
<feature type="chain" id="PRO_5047344404" evidence="4">
    <location>
        <begin position="25"/>
        <end position="413"/>
    </location>
</feature>
<dbReference type="SUPFAM" id="SSF54001">
    <property type="entry name" value="Cysteine proteinases"/>
    <property type="match status" value="1"/>
</dbReference>
<dbReference type="PROSITE" id="PS50911">
    <property type="entry name" value="CHAP"/>
    <property type="match status" value="1"/>
</dbReference>
<feature type="coiled-coil region" evidence="2">
    <location>
        <begin position="150"/>
        <end position="177"/>
    </location>
</feature>
<comment type="caution">
    <text evidence="6">The sequence shown here is derived from an EMBL/GenBank/DDBJ whole genome shotgun (WGS) entry which is preliminary data.</text>
</comment>
<evidence type="ECO:0000259" key="5">
    <source>
        <dbReference type="PROSITE" id="PS50911"/>
    </source>
</evidence>
<dbReference type="Pfam" id="PF24568">
    <property type="entry name" value="CC_PcsB"/>
    <property type="match status" value="1"/>
</dbReference>
<dbReference type="RefSeq" id="WP_203626373.1">
    <property type="nucleotide sequence ID" value="NZ_BOLQ01000004.1"/>
</dbReference>
<feature type="domain" description="Peptidase C51" evidence="5">
    <location>
        <begin position="283"/>
        <end position="412"/>
    </location>
</feature>
<keyword evidence="1 4" id="KW-0732">Signal</keyword>
<keyword evidence="2" id="KW-0175">Coiled coil</keyword>
<dbReference type="InterPro" id="IPR038765">
    <property type="entry name" value="Papain-like_cys_pep_sf"/>
</dbReference>
<proteinExistence type="predicted"/>
<sequence>MKAHQLLTGILAAGLILASAGAVGATPVSASASSDAQNAITANKSKTELLLDQISTANSKVIKLNNDITAKNKSIAATQDKIDDTTKTITKLGGQITEAKAEVKARDNVMKKQLKSLQKQAGDSVTGNVYVDFMLNSQSLSDLVSRSFTVNKLNQANKDAMDSVVSAKNKLAGLQKNQEDKKTSLVDSKDKLVSDKANLVSLQKEAKAEQSALNKKIKANRSTLVKLQATFAKAQAAEAAAYTKALEQAQAAARQARLAKLASTTVVTKKAATVTTSDTTTTTNQNNSSNGATHDAGDSGNSYAWGQCTWYVKSVAPWAGNMWGNGGQWGASAQAAGFDVDHTPEVGSIIVFLPGQSVGGHWTADPSYGHVAYVVGVSGNEVTIHQGGMGFPTPGGPNEDTIGNATSYTYIHH</sequence>
<dbReference type="InterPro" id="IPR007921">
    <property type="entry name" value="CHAP_dom"/>
</dbReference>
<dbReference type="InterPro" id="IPR009148">
    <property type="entry name" value="PcsB-like"/>
</dbReference>
<dbReference type="InterPro" id="IPR057309">
    <property type="entry name" value="PcsB_CC"/>
</dbReference>
<feature type="signal peptide" evidence="4">
    <location>
        <begin position="1"/>
        <end position="24"/>
    </location>
</feature>
<organism evidence="6 7">
    <name type="scientific">Lacticaseibacillus mingshuiensis</name>
    <dbReference type="NCBI Taxonomy" id="2799574"/>
    <lineage>
        <taxon>Bacteria</taxon>
        <taxon>Bacillati</taxon>
        <taxon>Bacillota</taxon>
        <taxon>Bacilli</taxon>
        <taxon>Lactobacillales</taxon>
        <taxon>Lactobacillaceae</taxon>
        <taxon>Lacticaseibacillus</taxon>
    </lineage>
</organism>
<keyword evidence="7" id="KW-1185">Reference proteome</keyword>
<dbReference type="Gene3D" id="6.10.250.3150">
    <property type="match status" value="1"/>
</dbReference>